<evidence type="ECO:0000313" key="6">
    <source>
        <dbReference type="EMBL" id="OKH91505.1"/>
    </source>
</evidence>
<dbReference type="CDD" id="cd12797">
    <property type="entry name" value="M23_peptidase"/>
    <property type="match status" value="1"/>
</dbReference>
<dbReference type="SUPFAM" id="SSF53955">
    <property type="entry name" value="Lysozyme-like"/>
    <property type="match status" value="1"/>
</dbReference>
<dbReference type="SUPFAM" id="SSF51261">
    <property type="entry name" value="Duplicated hybrid motif"/>
    <property type="match status" value="1"/>
</dbReference>
<feature type="compositionally biased region" description="Low complexity" evidence="3">
    <location>
        <begin position="89"/>
        <end position="105"/>
    </location>
</feature>
<dbReference type="InterPro" id="IPR016047">
    <property type="entry name" value="M23ase_b-sheet_dom"/>
</dbReference>
<evidence type="ECO:0000313" key="7">
    <source>
        <dbReference type="Proteomes" id="UP000186455"/>
    </source>
</evidence>
<accession>A0A1Q4V0V3</accession>
<dbReference type="GO" id="GO:0004222">
    <property type="term" value="F:metalloendopeptidase activity"/>
    <property type="evidence" value="ECO:0007669"/>
    <property type="project" value="TreeGrafter"/>
</dbReference>
<dbReference type="InterPro" id="IPR011055">
    <property type="entry name" value="Dup_hybrid_motif"/>
</dbReference>
<keyword evidence="4" id="KW-0812">Transmembrane</keyword>
<gene>
    <name evidence="6" type="ORF">AB852_28535</name>
</gene>
<dbReference type="RefSeq" id="WP_073793192.1">
    <property type="nucleotide sequence ID" value="NZ_LFBV01000009.1"/>
</dbReference>
<feature type="region of interest" description="Disordered" evidence="3">
    <location>
        <begin position="82"/>
        <end position="105"/>
    </location>
</feature>
<dbReference type="STRING" id="1048205.AB852_28535"/>
<feature type="transmembrane region" description="Helical" evidence="4">
    <location>
        <begin position="367"/>
        <end position="389"/>
    </location>
</feature>
<keyword evidence="4" id="KW-0472">Membrane</keyword>
<feature type="coiled-coil region" evidence="2">
    <location>
        <begin position="635"/>
        <end position="687"/>
    </location>
</feature>
<feature type="transmembrane region" description="Helical" evidence="4">
    <location>
        <begin position="930"/>
        <end position="948"/>
    </location>
</feature>
<feature type="region of interest" description="Disordered" evidence="3">
    <location>
        <begin position="448"/>
        <end position="509"/>
    </location>
</feature>
<dbReference type="PANTHER" id="PTHR21666:SF289">
    <property type="entry name" value="L-ALA--D-GLU ENDOPEPTIDASE"/>
    <property type="match status" value="1"/>
</dbReference>
<dbReference type="Gene3D" id="2.70.70.10">
    <property type="entry name" value="Glucose Permease (Domain IIA)"/>
    <property type="match status" value="1"/>
</dbReference>
<dbReference type="Pfam" id="PF01551">
    <property type="entry name" value="Peptidase_M23"/>
    <property type="match status" value="1"/>
</dbReference>
<dbReference type="PANTHER" id="PTHR21666">
    <property type="entry name" value="PEPTIDASE-RELATED"/>
    <property type="match status" value="1"/>
</dbReference>
<keyword evidence="7" id="KW-1185">Reference proteome</keyword>
<feature type="domain" description="M23ase beta-sheet core" evidence="5">
    <location>
        <begin position="1375"/>
        <end position="1470"/>
    </location>
</feature>
<protein>
    <recommendedName>
        <fullName evidence="5">M23ase beta-sheet core domain-containing protein</fullName>
    </recommendedName>
</protein>
<evidence type="ECO:0000259" key="5">
    <source>
        <dbReference type="Pfam" id="PF01551"/>
    </source>
</evidence>
<sequence length="1666" mass="177147">MAAITVGSVEIDIIPSTRGIHGRLRAALVPAATRAGRDAGEAAGRAFGPAMQAQAATLGTRLGRQVGEQIAGQITGQVRSSLQQGITQGGRAARPAAARQGEQAGGAFARSIRTRLEAAFRNMPHIDVGIDDTGVDADLARLRARLESLADRTIGVDIDAATAREQAADIEQRLQRLGALHPNIAVRADTASAIAELRLLQQQIDDVTRDPARVRVETDGGFGGRLRAAVQQAQASLPHINLTADSTPAEVEIARLRAQLTQLADARIGIDIDSATALATVEAVQVRLQALAASDADVAVRVDAAAAFSQLAAVQAMVNRLDRDDVRIRVHANTGPAIASFMLLGATIAGVAAIPLAPILLAGLGAVAGMATVTAAGLGSIGLVAIPAIKGVTSVLQAKKQATEEAAQATDNGAAAEQRAAQQAQQVAGAQSALTSARRQAAQAAAQAGRQIEDAERGVGDATRRVADQRRQAAETTRQAAETTRQAVDTVRQAERSLADAQRDARQAEEELTQARVDAVRQLEEQRAALDERLRRSSLDQRDARLRLSEAHAELQKVLADPKATDLQRARAQLTRDQAQEAVRAQATEQADLVRQLRQTDKARREGVEGQEAVRSAAERAAEAERQVQERARGVADAQAAAARASQDAAEATIEAQRGVADAQRGVADAQRAVADAVARAAEVQVESAERIESAERGIESARAAGIDTTVRAATAQDKYRDALAKLSPAQRELYDSIAGPDGLSAAFTDWQTELQPDVLPIFTRGVKGAKGALPGLTTLVKNSAGAVSDLQDDASRELKDPFWSRFKKGLEGAAAPAIKGFGRTFGNIFKGMAGAVEAFFPHMEDISDWMGDKSEKFADWATGLKGSPEFEGFLGYVKETGPKVGGALRGIGGAFFEIGQALAPLSGPVLDVIRNVADGIGRMAEKAPWLVQGLWGIVAATAAWSFVMRMSPIGRVVWLVGLLAAGVIAAYEKFPVFREIVDTAWAGIKDATERVWDTALEPFFSNLWGVLQWVGDKAKWVWDEALWPLFKGFWDALVWVGGKLKWIWDEILVPLFDWFAPKLGWVWEKALWPFLKGFWDALNWVGDKLVWLWRKGRDTWDWIGEKADWLYVKGLKPAFDSIKSAIGLVGDAFEGARKAIKKAWDKIEGITKGPVNFVIDFVYTNGIKAVWDKIAGFVGLKKLPNAPKLLEAGGTVGSGFGPAAPMRVNRPTAIVGEGNPRYPEFVIPTDPKYRNRALSLHQAAGTRLMERGGVLGGLEGAWDWTKDTVTDVVGTGIDWAKKGADLLTNPSKVWKELVKPVLSKVAGGVGTSRMGKMIGRIPLKMTTGLKDKIVDAVTGLTGGGGSGGGQWLRPVNAAFGTRYGVSGDMWASGRHTGLDFPAAVGTAVRAAAGGSVQQVSAGGGPYGKFVVLDHGGSLTSLYAHLSSAVAQKGGRVGAGDLIGRVGATGNVTGPHLHFEARRLGRAVDPMPFLSGGGGGTAPAGAAQTYARSILGRYGWGPSEFPALKKLWEGESNWRWNARNPSSGAYGIPQSLPATKMAAAGADWRTNPQTQIRWGLGYIKGRPDYGSPSAAYSKWLSRSPHWYDSGGMLQPGLNLAYNGTGRPEPVLTGRQWDTLTASSGPPQLGLGDLTVQVFVGDREITDIARTEIRSAQQELISVIQSS</sequence>
<keyword evidence="2" id="KW-0175">Coiled coil</keyword>
<keyword evidence="4" id="KW-1133">Transmembrane helix</keyword>
<feature type="compositionally biased region" description="Basic and acidic residues" evidence="3">
    <location>
        <begin position="492"/>
        <end position="509"/>
    </location>
</feature>
<evidence type="ECO:0000256" key="2">
    <source>
        <dbReference type="SAM" id="Coils"/>
    </source>
</evidence>
<evidence type="ECO:0000256" key="3">
    <source>
        <dbReference type="SAM" id="MobiDB-lite"/>
    </source>
</evidence>
<reference evidence="6 7" key="1">
    <citation type="submission" date="2015-06" db="EMBL/GenBank/DDBJ databases">
        <title>Cloning and characterization of the uncialamcin biosynthetic gene cluster.</title>
        <authorList>
            <person name="Yan X."/>
            <person name="Huang T."/>
            <person name="Ge H."/>
            <person name="Shen B."/>
        </authorList>
    </citation>
    <scope>NUCLEOTIDE SEQUENCE [LARGE SCALE GENOMIC DNA]</scope>
    <source>
        <strain evidence="6 7">DCA2648</strain>
    </source>
</reference>
<comment type="caution">
    <text evidence="6">The sequence shown here is derived from an EMBL/GenBank/DDBJ whole genome shotgun (WGS) entry which is preliminary data.</text>
</comment>
<proteinExistence type="predicted"/>
<feature type="transmembrane region" description="Helical" evidence="4">
    <location>
        <begin position="337"/>
        <end position="361"/>
    </location>
</feature>
<dbReference type="InterPro" id="IPR023346">
    <property type="entry name" value="Lysozyme-like_dom_sf"/>
</dbReference>
<feature type="region of interest" description="Disordered" evidence="3">
    <location>
        <begin position="601"/>
        <end position="624"/>
    </location>
</feature>
<evidence type="ECO:0000256" key="4">
    <source>
        <dbReference type="SAM" id="Phobius"/>
    </source>
</evidence>
<name>A0A1Q4V0V3_9ACTN</name>
<dbReference type="Proteomes" id="UP000186455">
    <property type="component" value="Unassembled WGS sequence"/>
</dbReference>
<evidence type="ECO:0000256" key="1">
    <source>
        <dbReference type="ARBA" id="ARBA00022729"/>
    </source>
</evidence>
<keyword evidence="1" id="KW-0732">Signal</keyword>
<dbReference type="EMBL" id="LFBV01000009">
    <property type="protein sequence ID" value="OKH91505.1"/>
    <property type="molecule type" value="Genomic_DNA"/>
</dbReference>
<dbReference type="InterPro" id="IPR050570">
    <property type="entry name" value="Cell_wall_metabolism_enzyme"/>
</dbReference>
<feature type="compositionally biased region" description="Low complexity" evidence="3">
    <location>
        <begin position="474"/>
        <end position="487"/>
    </location>
</feature>
<organism evidence="6 7">
    <name type="scientific">Streptomyces uncialis</name>
    <dbReference type="NCBI Taxonomy" id="1048205"/>
    <lineage>
        <taxon>Bacteria</taxon>
        <taxon>Bacillati</taxon>
        <taxon>Actinomycetota</taxon>
        <taxon>Actinomycetes</taxon>
        <taxon>Kitasatosporales</taxon>
        <taxon>Streptomycetaceae</taxon>
        <taxon>Streptomyces</taxon>
    </lineage>
</organism>
<feature type="transmembrane region" description="Helical" evidence="4">
    <location>
        <begin position="954"/>
        <end position="972"/>
    </location>
</feature>
<feature type="compositionally biased region" description="Basic and acidic residues" evidence="3">
    <location>
        <begin position="451"/>
        <end position="473"/>
    </location>
</feature>